<dbReference type="Proteomes" id="UP000652153">
    <property type="component" value="Unassembled WGS sequence"/>
</dbReference>
<keyword evidence="3" id="KW-0012">Acyltransferase</keyword>
<dbReference type="SUPFAM" id="SSF55048">
    <property type="entry name" value="Probable ACP-binding domain of malonyl-CoA ACP transacylase"/>
    <property type="match status" value="1"/>
</dbReference>
<reference evidence="7" key="1">
    <citation type="journal article" date="2019" name="Int. J. Syst. Evol. Microbiol.">
        <title>The Global Catalogue of Microorganisms (GCM) 10K type strain sequencing project: providing services to taxonomists for standard genome sequencing and annotation.</title>
        <authorList>
            <consortium name="The Broad Institute Genomics Platform"/>
            <consortium name="The Broad Institute Genome Sequencing Center for Infectious Disease"/>
            <person name="Wu L."/>
            <person name="Ma J."/>
        </authorList>
    </citation>
    <scope>NUCLEOTIDE SEQUENCE [LARGE SCALE GENOMIC DNA]</scope>
    <source>
        <strain evidence="7">CGMCC 1.12770</strain>
    </source>
</reference>
<keyword evidence="7" id="KW-1185">Reference proteome</keyword>
<protein>
    <recommendedName>
        <fullName evidence="1">[acyl-carrier-protein] S-malonyltransferase</fullName>
        <ecNumber evidence="1">2.3.1.39</ecNumber>
    </recommendedName>
</protein>
<accession>A0ABQ1YYT8</accession>
<dbReference type="EMBL" id="BMFU01000001">
    <property type="protein sequence ID" value="GGH41552.1"/>
    <property type="molecule type" value="Genomic_DNA"/>
</dbReference>
<feature type="domain" description="Malonyl-CoA:ACP transacylase (MAT)" evidence="5">
    <location>
        <begin position="7"/>
        <end position="337"/>
    </location>
</feature>
<evidence type="ECO:0000256" key="2">
    <source>
        <dbReference type="ARBA" id="ARBA00022679"/>
    </source>
</evidence>
<evidence type="ECO:0000256" key="1">
    <source>
        <dbReference type="ARBA" id="ARBA00013258"/>
    </source>
</evidence>
<dbReference type="InterPro" id="IPR014043">
    <property type="entry name" value="Acyl_transferase_dom"/>
</dbReference>
<gene>
    <name evidence="6" type="primary">fabD</name>
    <name evidence="6" type="ORF">GCM10008014_01110</name>
</gene>
<organism evidence="6 7">
    <name type="scientific">Paenibacillus silvae</name>
    <dbReference type="NCBI Taxonomy" id="1325358"/>
    <lineage>
        <taxon>Bacteria</taxon>
        <taxon>Bacillati</taxon>
        <taxon>Bacillota</taxon>
        <taxon>Bacilli</taxon>
        <taxon>Bacillales</taxon>
        <taxon>Paenibacillaceae</taxon>
        <taxon>Paenibacillus</taxon>
    </lineage>
</organism>
<dbReference type="SUPFAM" id="SSF52151">
    <property type="entry name" value="FabD/lysophospholipase-like"/>
    <property type="match status" value="1"/>
</dbReference>
<dbReference type="InterPro" id="IPR050858">
    <property type="entry name" value="Mal-CoA-ACP_Trans/PKS_FabD"/>
</dbReference>
<evidence type="ECO:0000259" key="5">
    <source>
        <dbReference type="SMART" id="SM00827"/>
    </source>
</evidence>
<name>A0ABQ1YYT8_9BACL</name>
<comment type="caution">
    <text evidence="6">The sequence shown here is derived from an EMBL/GenBank/DDBJ whole genome shotgun (WGS) entry which is preliminary data.</text>
</comment>
<keyword evidence="2" id="KW-0808">Transferase</keyword>
<sequence length="401" mass="45098">MSNVALLFPGQGSQIIGMGRDFWNHFDVAKRLFEEAGDAISFDLKKLCFEGNIDDLTLTMNAQPALLTVSVIAFQVYMQEIGTKPAYMAGHSLGEYSALVCAGVLSFRDAVRLVRQRGILMHNADPYQQGTMAAISNLPIRTLQEICEEVSTSEHPVCVACINTDQQFVISGHRQAIQKVLKRSECMGIKHAYLKVSGPYHSPMMQSAAEQFKAQLSQYPYHPAECPIISNVTAKPYQSDHPVVDYLNRQMTEPVRWLESMHYLMEQGVTEVIELGSKQVLGSLMNRITKDIVPYSLGQPSDLTILSDSELRKNKRLSVLKKQLPRLMTMALTSRNYSQDSTAYNNTVKPLFSELQQLKERLDDDSRDLGEKDIYVSIELCHSILAAKQHPKHRNAIMNTI</sequence>
<proteinExistence type="predicted"/>
<dbReference type="InterPro" id="IPR001227">
    <property type="entry name" value="Ac_transferase_dom_sf"/>
</dbReference>
<evidence type="ECO:0000256" key="4">
    <source>
        <dbReference type="ARBA" id="ARBA00048462"/>
    </source>
</evidence>
<comment type="catalytic activity">
    <reaction evidence="4">
        <text>holo-[ACP] + malonyl-CoA = malonyl-[ACP] + CoA</text>
        <dbReference type="Rhea" id="RHEA:41792"/>
        <dbReference type="Rhea" id="RHEA-COMP:9623"/>
        <dbReference type="Rhea" id="RHEA-COMP:9685"/>
        <dbReference type="ChEBI" id="CHEBI:57287"/>
        <dbReference type="ChEBI" id="CHEBI:57384"/>
        <dbReference type="ChEBI" id="CHEBI:64479"/>
        <dbReference type="ChEBI" id="CHEBI:78449"/>
        <dbReference type="EC" id="2.3.1.39"/>
    </reaction>
</comment>
<evidence type="ECO:0000313" key="7">
    <source>
        <dbReference type="Proteomes" id="UP000652153"/>
    </source>
</evidence>
<dbReference type="Pfam" id="PF00698">
    <property type="entry name" value="Acyl_transf_1"/>
    <property type="match status" value="1"/>
</dbReference>
<dbReference type="InterPro" id="IPR004410">
    <property type="entry name" value="Malonyl_CoA-ACP_transAc_FabD"/>
</dbReference>
<dbReference type="NCBIfam" id="TIGR00128">
    <property type="entry name" value="fabD"/>
    <property type="match status" value="1"/>
</dbReference>
<dbReference type="PANTHER" id="PTHR42681">
    <property type="entry name" value="MALONYL-COA-ACYL CARRIER PROTEIN TRANSACYLASE, MITOCHONDRIAL"/>
    <property type="match status" value="1"/>
</dbReference>
<evidence type="ECO:0000313" key="6">
    <source>
        <dbReference type="EMBL" id="GGH41552.1"/>
    </source>
</evidence>
<dbReference type="SMART" id="SM00827">
    <property type="entry name" value="PKS_AT"/>
    <property type="match status" value="1"/>
</dbReference>
<dbReference type="EC" id="2.3.1.39" evidence="1"/>
<dbReference type="InterPro" id="IPR016035">
    <property type="entry name" value="Acyl_Trfase/lysoPLipase"/>
</dbReference>
<dbReference type="PANTHER" id="PTHR42681:SF1">
    <property type="entry name" value="MALONYL-COA-ACYL CARRIER PROTEIN TRANSACYLASE, MITOCHONDRIAL"/>
    <property type="match status" value="1"/>
</dbReference>
<evidence type="ECO:0000256" key="3">
    <source>
        <dbReference type="ARBA" id="ARBA00023315"/>
    </source>
</evidence>
<dbReference type="InterPro" id="IPR016036">
    <property type="entry name" value="Malonyl_transacylase_ACP-bd"/>
</dbReference>
<dbReference type="Gene3D" id="3.40.366.10">
    <property type="entry name" value="Malonyl-Coenzyme A Acyl Carrier Protein, domain 2"/>
    <property type="match status" value="1"/>
</dbReference>
<dbReference type="RefSeq" id="WP_188590966.1">
    <property type="nucleotide sequence ID" value="NZ_BMFU01000001.1"/>
</dbReference>
<dbReference type="Gene3D" id="3.30.70.250">
    <property type="entry name" value="Malonyl-CoA ACP transacylase, ACP-binding"/>
    <property type="match status" value="1"/>
</dbReference>